<feature type="domain" description="Ferric oxidoreductase" evidence="8">
    <location>
        <begin position="10"/>
        <end position="105"/>
    </location>
</feature>
<feature type="transmembrane region" description="Helical" evidence="7">
    <location>
        <begin position="26"/>
        <end position="46"/>
    </location>
</feature>
<sequence>MAGILGRVKPWLINWSHSTCMLLHRWLARLFLLQTLLHSILALVLYQDDGSYEKTVGTPLRIWGCVGTVAAMIIVLASVLVLRQRSYDLFLITHIVMAVICFTGCWYHVRYDGEGTFGYETWLYATFAGWFFDRLARVARILKTGVRHARVTNVSSAIARVDSSGIRWAAPGRCVYVYFPSLCPLRPWENHPFSMSPTMVLTEHNHGIELKPNLVMSWKQSTR</sequence>
<keyword evidence="2" id="KW-0813">Transport</keyword>
<dbReference type="eggNOG" id="KOG0039">
    <property type="taxonomic scope" value="Eukaryota"/>
</dbReference>
<dbReference type="InterPro" id="IPR013130">
    <property type="entry name" value="Fe3_Rdtase_TM_dom"/>
</dbReference>
<dbReference type="STRING" id="1182543.W9VUJ9"/>
<feature type="transmembrane region" description="Helical" evidence="7">
    <location>
        <begin position="61"/>
        <end position="82"/>
    </location>
</feature>
<dbReference type="OrthoDB" id="167398at2759"/>
<keyword evidence="5" id="KW-0406">Ion transport</keyword>
<dbReference type="RefSeq" id="XP_007751022.1">
    <property type="nucleotide sequence ID" value="XM_007752832.1"/>
</dbReference>
<dbReference type="EMBL" id="AMGX01000032">
    <property type="protein sequence ID" value="EXJ59382.1"/>
    <property type="molecule type" value="Genomic_DNA"/>
</dbReference>
<protein>
    <recommendedName>
        <fullName evidence="8">Ferric oxidoreductase domain-containing protein</fullName>
    </recommendedName>
</protein>
<dbReference type="PANTHER" id="PTHR32361:SF9">
    <property type="entry name" value="FERRIC REDUCTASE TRANSMEMBRANE COMPONENT 3-RELATED"/>
    <property type="match status" value="1"/>
</dbReference>
<evidence type="ECO:0000256" key="4">
    <source>
        <dbReference type="ARBA" id="ARBA00022989"/>
    </source>
</evidence>
<feature type="transmembrane region" description="Helical" evidence="7">
    <location>
        <begin position="89"/>
        <end position="109"/>
    </location>
</feature>
<comment type="subcellular location">
    <subcellularLocation>
        <location evidence="1">Membrane</location>
        <topology evidence="1">Multi-pass membrane protein</topology>
    </subcellularLocation>
</comment>
<dbReference type="GO" id="GO:0006879">
    <property type="term" value="P:intracellular iron ion homeostasis"/>
    <property type="evidence" value="ECO:0007669"/>
    <property type="project" value="TreeGrafter"/>
</dbReference>
<gene>
    <name evidence="9" type="ORF">A1O5_12263</name>
</gene>
<evidence type="ECO:0000256" key="3">
    <source>
        <dbReference type="ARBA" id="ARBA00022692"/>
    </source>
</evidence>
<dbReference type="GO" id="GO:0015677">
    <property type="term" value="P:copper ion import"/>
    <property type="evidence" value="ECO:0007669"/>
    <property type="project" value="TreeGrafter"/>
</dbReference>
<evidence type="ECO:0000256" key="2">
    <source>
        <dbReference type="ARBA" id="ARBA00022448"/>
    </source>
</evidence>
<evidence type="ECO:0000256" key="6">
    <source>
        <dbReference type="ARBA" id="ARBA00023136"/>
    </source>
</evidence>
<dbReference type="HOGENOM" id="CLU_1170681_0_0_1"/>
<proteinExistence type="predicted"/>
<keyword evidence="3 7" id="KW-0812">Transmembrane</keyword>
<keyword evidence="6 7" id="KW-0472">Membrane</keyword>
<keyword evidence="4 7" id="KW-1133">Transmembrane helix</keyword>
<evidence type="ECO:0000313" key="9">
    <source>
        <dbReference type="EMBL" id="EXJ59382.1"/>
    </source>
</evidence>
<evidence type="ECO:0000256" key="5">
    <source>
        <dbReference type="ARBA" id="ARBA00023065"/>
    </source>
</evidence>
<dbReference type="GO" id="GO:0000293">
    <property type="term" value="F:ferric-chelate reductase activity"/>
    <property type="evidence" value="ECO:0007669"/>
    <property type="project" value="TreeGrafter"/>
</dbReference>
<comment type="caution">
    <text evidence="9">The sequence shown here is derived from an EMBL/GenBank/DDBJ whole genome shotgun (WGS) entry which is preliminary data.</text>
</comment>
<dbReference type="PANTHER" id="PTHR32361">
    <property type="entry name" value="FERRIC/CUPRIC REDUCTASE TRANSMEMBRANE COMPONENT"/>
    <property type="match status" value="1"/>
</dbReference>
<name>W9VUJ9_9EURO</name>
<dbReference type="Pfam" id="PF01794">
    <property type="entry name" value="Ferric_reduct"/>
    <property type="match status" value="1"/>
</dbReference>
<dbReference type="GeneID" id="19196949"/>
<evidence type="ECO:0000259" key="8">
    <source>
        <dbReference type="Pfam" id="PF01794"/>
    </source>
</evidence>
<dbReference type="GO" id="GO:0006826">
    <property type="term" value="P:iron ion transport"/>
    <property type="evidence" value="ECO:0007669"/>
    <property type="project" value="TreeGrafter"/>
</dbReference>
<evidence type="ECO:0000256" key="1">
    <source>
        <dbReference type="ARBA" id="ARBA00004141"/>
    </source>
</evidence>
<evidence type="ECO:0000313" key="10">
    <source>
        <dbReference type="Proteomes" id="UP000019471"/>
    </source>
</evidence>
<keyword evidence="10" id="KW-1185">Reference proteome</keyword>
<dbReference type="GO" id="GO:0005886">
    <property type="term" value="C:plasma membrane"/>
    <property type="evidence" value="ECO:0007669"/>
    <property type="project" value="TreeGrafter"/>
</dbReference>
<evidence type="ECO:0000256" key="7">
    <source>
        <dbReference type="SAM" id="Phobius"/>
    </source>
</evidence>
<dbReference type="InterPro" id="IPR051410">
    <property type="entry name" value="Ferric/Cupric_Reductase"/>
</dbReference>
<dbReference type="Proteomes" id="UP000019471">
    <property type="component" value="Unassembled WGS sequence"/>
</dbReference>
<accession>W9VUJ9</accession>
<organism evidence="9 10">
    <name type="scientific">Cladophialophora psammophila CBS 110553</name>
    <dbReference type="NCBI Taxonomy" id="1182543"/>
    <lineage>
        <taxon>Eukaryota</taxon>
        <taxon>Fungi</taxon>
        <taxon>Dikarya</taxon>
        <taxon>Ascomycota</taxon>
        <taxon>Pezizomycotina</taxon>
        <taxon>Eurotiomycetes</taxon>
        <taxon>Chaetothyriomycetidae</taxon>
        <taxon>Chaetothyriales</taxon>
        <taxon>Herpotrichiellaceae</taxon>
        <taxon>Cladophialophora</taxon>
    </lineage>
</organism>
<dbReference type="AlphaFoldDB" id="W9VUJ9"/>
<feature type="transmembrane region" description="Helical" evidence="7">
    <location>
        <begin position="121"/>
        <end position="139"/>
    </location>
</feature>
<reference evidence="9 10" key="1">
    <citation type="submission" date="2013-03" db="EMBL/GenBank/DDBJ databases">
        <title>The Genome Sequence of Cladophialophora psammophila CBS 110553.</title>
        <authorList>
            <consortium name="The Broad Institute Genomics Platform"/>
            <person name="Cuomo C."/>
            <person name="de Hoog S."/>
            <person name="Gorbushina A."/>
            <person name="Walker B."/>
            <person name="Young S.K."/>
            <person name="Zeng Q."/>
            <person name="Gargeya S."/>
            <person name="Fitzgerald M."/>
            <person name="Haas B."/>
            <person name="Abouelleil A."/>
            <person name="Allen A.W."/>
            <person name="Alvarado L."/>
            <person name="Arachchi H.M."/>
            <person name="Berlin A.M."/>
            <person name="Chapman S.B."/>
            <person name="Gainer-Dewar J."/>
            <person name="Goldberg J."/>
            <person name="Griggs A."/>
            <person name="Gujja S."/>
            <person name="Hansen M."/>
            <person name="Howarth C."/>
            <person name="Imamovic A."/>
            <person name="Ireland A."/>
            <person name="Larimer J."/>
            <person name="McCowan C."/>
            <person name="Murphy C."/>
            <person name="Pearson M."/>
            <person name="Poon T.W."/>
            <person name="Priest M."/>
            <person name="Roberts A."/>
            <person name="Saif S."/>
            <person name="Shea T."/>
            <person name="Sisk P."/>
            <person name="Sykes S."/>
            <person name="Wortman J."/>
            <person name="Nusbaum C."/>
            <person name="Birren B."/>
        </authorList>
    </citation>
    <scope>NUCLEOTIDE SEQUENCE [LARGE SCALE GENOMIC DNA]</scope>
    <source>
        <strain evidence="9 10">CBS 110553</strain>
    </source>
</reference>